<dbReference type="PIRSF" id="PIRSF005859">
    <property type="entry name" value="PBR"/>
    <property type="match status" value="1"/>
</dbReference>
<dbReference type="Pfam" id="PF03073">
    <property type="entry name" value="TspO_MBR"/>
    <property type="match status" value="1"/>
</dbReference>
<evidence type="ECO:0000256" key="4">
    <source>
        <dbReference type="ARBA" id="ARBA00022989"/>
    </source>
</evidence>
<dbReference type="InterPro" id="IPR004307">
    <property type="entry name" value="TspO_MBR"/>
</dbReference>
<proteinExistence type="inferred from homology"/>
<evidence type="ECO:0000313" key="8">
    <source>
        <dbReference type="Proteomes" id="UP000184514"/>
    </source>
</evidence>
<keyword evidence="4 6" id="KW-1133">Transmembrane helix</keyword>
<feature type="transmembrane region" description="Helical" evidence="6">
    <location>
        <begin position="96"/>
        <end position="114"/>
    </location>
</feature>
<name>A0A1L9NUC4_9RHOB</name>
<keyword evidence="3 6" id="KW-0812">Transmembrane</keyword>
<dbReference type="AlphaFoldDB" id="A0A1L9NUC4"/>
<comment type="caution">
    <text evidence="7">The sequence shown here is derived from an EMBL/GenBank/DDBJ whole genome shotgun (WGS) entry which is preliminary data.</text>
</comment>
<dbReference type="PANTHER" id="PTHR10057">
    <property type="entry name" value="PERIPHERAL-TYPE BENZODIAZEPINE RECEPTOR"/>
    <property type="match status" value="1"/>
</dbReference>
<keyword evidence="8" id="KW-1185">Reference proteome</keyword>
<dbReference type="Gene3D" id="1.20.1260.100">
    <property type="entry name" value="TspO/MBR protein"/>
    <property type="match status" value="1"/>
</dbReference>
<reference evidence="7 8" key="1">
    <citation type="submission" date="2016-10" db="EMBL/GenBank/DDBJ databases">
        <title>Genome sequence of Planktotalea frisia SH6-1.</title>
        <authorList>
            <person name="Poehlein A."/>
            <person name="Bakenhus I."/>
            <person name="Voget S."/>
            <person name="Brinkhoff T."/>
            <person name="Simon M."/>
        </authorList>
    </citation>
    <scope>NUCLEOTIDE SEQUENCE [LARGE SCALE GENOMIC DNA]</scope>
    <source>
        <strain evidence="7 8">SH6-1</strain>
    </source>
</reference>
<evidence type="ECO:0000256" key="3">
    <source>
        <dbReference type="ARBA" id="ARBA00022692"/>
    </source>
</evidence>
<dbReference type="NCBIfam" id="NF047825">
    <property type="entry name" value="T-richsensTspOAlph"/>
    <property type="match status" value="1"/>
</dbReference>
<dbReference type="PANTHER" id="PTHR10057:SF0">
    <property type="entry name" value="TRANSLOCATOR PROTEIN"/>
    <property type="match status" value="1"/>
</dbReference>
<comment type="subcellular location">
    <subcellularLocation>
        <location evidence="1">Membrane</location>
        <topology evidence="1">Multi-pass membrane protein</topology>
    </subcellularLocation>
</comment>
<protein>
    <submittedName>
        <fullName evidence="7">TspO/MBR family protein</fullName>
    </submittedName>
</protein>
<gene>
    <name evidence="7" type="ORF">PFRI_28910</name>
</gene>
<dbReference type="GO" id="GO:0033013">
    <property type="term" value="P:tetrapyrrole metabolic process"/>
    <property type="evidence" value="ECO:0007669"/>
    <property type="project" value="UniProtKB-ARBA"/>
</dbReference>
<feature type="transmembrane region" description="Helical" evidence="6">
    <location>
        <begin position="42"/>
        <end position="63"/>
    </location>
</feature>
<evidence type="ECO:0000256" key="2">
    <source>
        <dbReference type="ARBA" id="ARBA00007524"/>
    </source>
</evidence>
<feature type="transmembrane region" description="Helical" evidence="6">
    <location>
        <begin position="121"/>
        <end position="140"/>
    </location>
</feature>
<dbReference type="Proteomes" id="UP000184514">
    <property type="component" value="Unassembled WGS sequence"/>
</dbReference>
<dbReference type="GO" id="GO:0016020">
    <property type="term" value="C:membrane"/>
    <property type="evidence" value="ECO:0007669"/>
    <property type="project" value="UniProtKB-SubCell"/>
</dbReference>
<dbReference type="OrthoDB" id="9795496at2"/>
<evidence type="ECO:0000256" key="6">
    <source>
        <dbReference type="SAM" id="Phobius"/>
    </source>
</evidence>
<organism evidence="7 8">
    <name type="scientific">Planktotalea frisia</name>
    <dbReference type="NCBI Taxonomy" id="696762"/>
    <lineage>
        <taxon>Bacteria</taxon>
        <taxon>Pseudomonadati</taxon>
        <taxon>Pseudomonadota</taxon>
        <taxon>Alphaproteobacteria</taxon>
        <taxon>Rhodobacterales</taxon>
        <taxon>Paracoccaceae</taxon>
        <taxon>Planktotalea</taxon>
    </lineage>
</organism>
<dbReference type="EMBL" id="MLCB01000162">
    <property type="protein sequence ID" value="OJI92890.1"/>
    <property type="molecule type" value="Genomic_DNA"/>
</dbReference>
<evidence type="ECO:0000256" key="1">
    <source>
        <dbReference type="ARBA" id="ARBA00004141"/>
    </source>
</evidence>
<dbReference type="InterPro" id="IPR038330">
    <property type="entry name" value="TspO/MBR-related_sf"/>
</dbReference>
<accession>A0A1L9NUC4</accession>
<dbReference type="FunFam" id="1.20.1260.100:FF:000001">
    <property type="entry name" value="translocator protein 2"/>
    <property type="match status" value="1"/>
</dbReference>
<sequence>MEYILFALFLGTCFGAGATGGLFPPGAWYVSLNKPSWTPPNWVFPVMWTTIYVLISFAAARVAVMEGSHFAMAFWAAQIAFNTLWTPMFFGLRRLKGALVVMAFLWLSVLGCFITHWQIDFWAGMAMVPYLAWVSVAAMLNYSVANLNPDVEALDLSKL</sequence>
<comment type="similarity">
    <text evidence="2">Belongs to the TspO/BZRP family.</text>
</comment>
<dbReference type="STRING" id="696762.PFRI_28910"/>
<dbReference type="RefSeq" id="WP_072631417.1">
    <property type="nucleotide sequence ID" value="NZ_JABBAN010000210.1"/>
</dbReference>
<evidence type="ECO:0000313" key="7">
    <source>
        <dbReference type="EMBL" id="OJI92890.1"/>
    </source>
</evidence>
<evidence type="ECO:0000256" key="5">
    <source>
        <dbReference type="ARBA" id="ARBA00023136"/>
    </source>
</evidence>
<keyword evidence="5 6" id="KW-0472">Membrane</keyword>
<dbReference type="CDD" id="cd15904">
    <property type="entry name" value="TSPO_MBR"/>
    <property type="match status" value="1"/>
</dbReference>